<evidence type="ECO:0000313" key="9">
    <source>
        <dbReference type="EMBL" id="MBS2099278.1"/>
    </source>
</evidence>
<feature type="signal peptide" evidence="8">
    <location>
        <begin position="1"/>
        <end position="21"/>
    </location>
</feature>
<gene>
    <name evidence="9" type="ORF">KEM10_13375</name>
</gene>
<dbReference type="InterPro" id="IPR005017">
    <property type="entry name" value="OMPP1/FadL/TodX"/>
</dbReference>
<dbReference type="PANTHER" id="PTHR35093">
    <property type="entry name" value="OUTER MEMBRANE PROTEIN NMB0088-RELATED"/>
    <property type="match status" value="1"/>
</dbReference>
<accession>A0ABS5JWP5</accession>
<dbReference type="Proteomes" id="UP000708576">
    <property type="component" value="Unassembled WGS sequence"/>
</dbReference>
<evidence type="ECO:0000256" key="2">
    <source>
        <dbReference type="ARBA" id="ARBA00008163"/>
    </source>
</evidence>
<sequence>MKKFSLLLLSLLFICPFIVNATDGYFMLGFGTRSKGMGGTGVAYYQNSIIGGNPAGNSFLGTQYSLALDFFLPDRRYNVTGTPSGVDGTMPLATGEVISDTKILFIPSFGANWAINEKSAFGISFYGSGLNTNYPAQTFYDESVDNTGINILQVFANPTYSLKLGEKHSIGASAILAYQQFKAEGLSLFGMLGLSSNPDKLTNNDNDSNFGLGFKLGYMGEIMEGLTIGASYQSRVNASEFTEYAGLFAEGGSFDIPANWTAGLNYAFSDKLRVLFDVQQIYYSKVKSVANPLSKLFEEGHLLGSDEGPGFGWDDMTIFKLGSEFTASESLQLRAGFAHGKQPVKESEVLFNIFAPAVIENHLTLGFTQNIGSNGKSIDFAFVHAFNNSVTGPNPLDPAQNIELSMKQFEFEIAFTF</sequence>
<dbReference type="Gene3D" id="2.40.160.60">
    <property type="entry name" value="Outer membrane protein transport protein (OMPP1/FadL/TodX)"/>
    <property type="match status" value="1"/>
</dbReference>
<comment type="similarity">
    <text evidence="2">Belongs to the OmpP1/FadL family.</text>
</comment>
<dbReference type="RefSeq" id="WP_212216518.1">
    <property type="nucleotide sequence ID" value="NZ_JAGUCO010000009.1"/>
</dbReference>
<evidence type="ECO:0000256" key="8">
    <source>
        <dbReference type="SAM" id="SignalP"/>
    </source>
</evidence>
<evidence type="ECO:0000313" key="10">
    <source>
        <dbReference type="Proteomes" id="UP000708576"/>
    </source>
</evidence>
<keyword evidence="10" id="KW-1185">Reference proteome</keyword>
<organism evidence="9 10">
    <name type="scientific">Carboxylicivirga linearis</name>
    <dbReference type="NCBI Taxonomy" id="1628157"/>
    <lineage>
        <taxon>Bacteria</taxon>
        <taxon>Pseudomonadati</taxon>
        <taxon>Bacteroidota</taxon>
        <taxon>Bacteroidia</taxon>
        <taxon>Marinilabiliales</taxon>
        <taxon>Marinilabiliaceae</taxon>
        <taxon>Carboxylicivirga</taxon>
    </lineage>
</organism>
<evidence type="ECO:0000256" key="4">
    <source>
        <dbReference type="ARBA" id="ARBA00022692"/>
    </source>
</evidence>
<keyword evidence="4" id="KW-0812">Transmembrane</keyword>
<evidence type="ECO:0000256" key="6">
    <source>
        <dbReference type="ARBA" id="ARBA00023136"/>
    </source>
</evidence>
<evidence type="ECO:0000256" key="1">
    <source>
        <dbReference type="ARBA" id="ARBA00004571"/>
    </source>
</evidence>
<dbReference type="Pfam" id="PF03349">
    <property type="entry name" value="Toluene_X"/>
    <property type="match status" value="1"/>
</dbReference>
<dbReference type="SUPFAM" id="SSF56935">
    <property type="entry name" value="Porins"/>
    <property type="match status" value="1"/>
</dbReference>
<name>A0ABS5JWP5_9BACT</name>
<feature type="chain" id="PRO_5046032221" evidence="8">
    <location>
        <begin position="22"/>
        <end position="417"/>
    </location>
</feature>
<keyword evidence="5 8" id="KW-0732">Signal</keyword>
<keyword evidence="7" id="KW-0998">Cell outer membrane</keyword>
<proteinExistence type="inferred from homology"/>
<keyword evidence="6" id="KW-0472">Membrane</keyword>
<evidence type="ECO:0000256" key="7">
    <source>
        <dbReference type="ARBA" id="ARBA00023237"/>
    </source>
</evidence>
<dbReference type="EMBL" id="JAGUCO010000009">
    <property type="protein sequence ID" value="MBS2099278.1"/>
    <property type="molecule type" value="Genomic_DNA"/>
</dbReference>
<keyword evidence="3" id="KW-1134">Transmembrane beta strand</keyword>
<evidence type="ECO:0000256" key="5">
    <source>
        <dbReference type="ARBA" id="ARBA00022729"/>
    </source>
</evidence>
<reference evidence="9 10" key="1">
    <citation type="journal article" date="2015" name="Int. J. Syst. Evol. Microbiol.">
        <title>Carboxylicivirga linearis sp. nov., isolated from a sea cucumber culture pond.</title>
        <authorList>
            <person name="Wang F.Q."/>
            <person name="Zhou Y.X."/>
            <person name="Lin X.Z."/>
            <person name="Chen G.J."/>
            <person name="Du Z.J."/>
        </authorList>
    </citation>
    <scope>NUCLEOTIDE SEQUENCE [LARGE SCALE GENOMIC DNA]</scope>
    <source>
        <strain evidence="9 10">FB218</strain>
    </source>
</reference>
<evidence type="ECO:0000256" key="3">
    <source>
        <dbReference type="ARBA" id="ARBA00022452"/>
    </source>
</evidence>
<dbReference type="PANTHER" id="PTHR35093:SF8">
    <property type="entry name" value="OUTER MEMBRANE PROTEIN NMB0088-RELATED"/>
    <property type="match status" value="1"/>
</dbReference>
<comment type="subcellular location">
    <subcellularLocation>
        <location evidence="1">Cell outer membrane</location>
        <topology evidence="1">Multi-pass membrane protein</topology>
    </subcellularLocation>
</comment>
<protein>
    <submittedName>
        <fullName evidence="9">Outer membrane protein transport protein</fullName>
    </submittedName>
</protein>
<comment type="caution">
    <text evidence="9">The sequence shown here is derived from an EMBL/GenBank/DDBJ whole genome shotgun (WGS) entry which is preliminary data.</text>
</comment>